<dbReference type="PANTHER" id="PTHR31151:SF0">
    <property type="entry name" value="PROLINE-TRNA LIGASE (DUF1680)"/>
    <property type="match status" value="1"/>
</dbReference>
<dbReference type="Pfam" id="PF20736">
    <property type="entry name" value="Glyco_hydro127M"/>
    <property type="match status" value="1"/>
</dbReference>
<dbReference type="Proteomes" id="UP000704762">
    <property type="component" value="Unassembled WGS sequence"/>
</dbReference>
<evidence type="ECO:0000259" key="1">
    <source>
        <dbReference type="Pfam" id="PF07944"/>
    </source>
</evidence>
<organism evidence="3 4">
    <name type="scientific">Microlunatus panaciterrae</name>
    <dbReference type="NCBI Taxonomy" id="400768"/>
    <lineage>
        <taxon>Bacteria</taxon>
        <taxon>Bacillati</taxon>
        <taxon>Actinomycetota</taxon>
        <taxon>Actinomycetes</taxon>
        <taxon>Propionibacteriales</taxon>
        <taxon>Propionibacteriaceae</taxon>
        <taxon>Microlunatus</taxon>
    </lineage>
</organism>
<gene>
    <name evidence="3" type="ORF">JOE57_001863</name>
</gene>
<protein>
    <submittedName>
        <fullName evidence="3">DUF1680 family protein</fullName>
    </submittedName>
</protein>
<proteinExistence type="predicted"/>
<feature type="domain" description="Non-reducing end beta-L-arabinofuranosidase-like GH127 catalytic" evidence="1">
    <location>
        <begin position="11"/>
        <end position="392"/>
    </location>
</feature>
<dbReference type="Pfam" id="PF07944">
    <property type="entry name" value="Beta-AFase-like_GH127_cat"/>
    <property type="match status" value="1"/>
</dbReference>
<reference evidence="3 4" key="1">
    <citation type="submission" date="2021-01" db="EMBL/GenBank/DDBJ databases">
        <title>Sequencing the genomes of 1000 actinobacteria strains.</title>
        <authorList>
            <person name="Klenk H.-P."/>
        </authorList>
    </citation>
    <scope>NUCLEOTIDE SEQUENCE [LARGE SCALE GENOMIC DNA]</scope>
    <source>
        <strain evidence="3 4">DSM 18662</strain>
    </source>
</reference>
<evidence type="ECO:0000259" key="2">
    <source>
        <dbReference type="Pfam" id="PF20736"/>
    </source>
</evidence>
<dbReference type="InterPro" id="IPR008928">
    <property type="entry name" value="6-hairpin_glycosidase_sf"/>
</dbReference>
<feature type="domain" description="Non-reducing end beta-L-arabinofuranosidase-like GH127 middle" evidence="2">
    <location>
        <begin position="467"/>
        <end position="537"/>
    </location>
</feature>
<comment type="caution">
    <text evidence="3">The sequence shown here is derived from an EMBL/GenBank/DDBJ whole genome shotgun (WGS) entry which is preliminary data.</text>
</comment>
<sequence>MSQREVGLWGRLGPGPVQDRWRLNRDYVTSLRPENLLRPYLTEAGLWSYSGSFGTTVGRPDVRGPQTWHWGWESPTSELRGHILGHWLSAASRIGVDDAATAVRVDGVLAELGRCQQANGGEWLGPFPSAFLERAAAGAKVWAPQYTLHKLFMGLLDAHRTGHEQALPLAVAFAGWMERWTARFSRTEMDDLLDVETGGMLEVWADLFGLTGDPLHRQLLERYDRPRFFGPLLAGEDVLTNKHANTQIPEVLGAARAWEVTGDDRWRDIVHAFWRSAVTDRGTYCTGGSTSGEVWQPPHTQSPRLHAVQEHCAVYNMMRLAETLYRWTGEAAYADYWERNLVNGIFAQQHPETGMISYFLPLSAGSAKAWGRPTEDFWCCHGTLMQAHAWYPDAVTHRLAASDTGEGASTDAATLRVTQYLPSTALWEVGGTEVMVTVENDAGHGPIGGQRQTASALEHIQRVDLPRQPVQRPTAETHEVQVRAARVEFTLEIRVPDWVNGEPSVTLNGEPVAVAVSEGFIALRRIWEHDTVRITLPKALTAVELGDRPGTVAFLDGPLVLAGLVDEERTLIGDPKRPDSMLIPDQDRHHSWWTTGTYRTVEQDRGFRFIGIDQVREETYTVYFPVRPGGQIR</sequence>
<dbReference type="InterPro" id="IPR049046">
    <property type="entry name" value="Beta-AFase-like_GH127_middle"/>
</dbReference>
<dbReference type="InterPro" id="IPR012878">
    <property type="entry name" value="Beta-AFase-like_GH127_cat"/>
</dbReference>
<dbReference type="SUPFAM" id="SSF48208">
    <property type="entry name" value="Six-hairpin glycosidases"/>
    <property type="match status" value="1"/>
</dbReference>
<keyword evidence="4" id="KW-1185">Reference proteome</keyword>
<dbReference type="EMBL" id="JAFBCF010000001">
    <property type="protein sequence ID" value="MBM7798942.1"/>
    <property type="molecule type" value="Genomic_DNA"/>
</dbReference>
<dbReference type="RefSeq" id="WP_204917430.1">
    <property type="nucleotide sequence ID" value="NZ_BAAAQP010000002.1"/>
</dbReference>
<name>A0ABS2RK49_9ACTN</name>
<dbReference type="PANTHER" id="PTHR31151">
    <property type="entry name" value="PROLINE-TRNA LIGASE (DUF1680)"/>
    <property type="match status" value="1"/>
</dbReference>
<evidence type="ECO:0000313" key="4">
    <source>
        <dbReference type="Proteomes" id="UP000704762"/>
    </source>
</evidence>
<evidence type="ECO:0000313" key="3">
    <source>
        <dbReference type="EMBL" id="MBM7798942.1"/>
    </source>
</evidence>
<accession>A0ABS2RK49</accession>